<dbReference type="AlphaFoldDB" id="A0AA88VR78"/>
<evidence type="ECO:0000313" key="6">
    <source>
        <dbReference type="Proteomes" id="UP001188597"/>
    </source>
</evidence>
<evidence type="ECO:0000313" key="4">
    <source>
        <dbReference type="EMBL" id="KAK3006892.1"/>
    </source>
</evidence>
<gene>
    <name evidence="5" type="ORF">RJ639_009581</name>
    <name evidence="4" type="ORF">RJ639_017516</name>
</gene>
<dbReference type="InterPro" id="IPR005202">
    <property type="entry name" value="TF_GRAS"/>
</dbReference>
<comment type="caution">
    <text evidence="5">The sequence shown here is derived from an EMBL/GenBank/DDBJ whole genome shotgun (WGS) entry which is preliminary data.</text>
</comment>
<name>A0AA88VR78_9ASTE</name>
<reference evidence="5" key="1">
    <citation type="submission" date="2022-12" db="EMBL/GenBank/DDBJ databases">
        <title>Draft genome assemblies for two species of Escallonia (Escalloniales).</title>
        <authorList>
            <person name="Chanderbali A."/>
            <person name="Dervinis C."/>
            <person name="Anghel I."/>
            <person name="Soltis D."/>
            <person name="Soltis P."/>
            <person name="Zapata F."/>
        </authorList>
    </citation>
    <scope>NUCLEOTIDE SEQUENCE</scope>
    <source>
        <strain evidence="5">UCBG64.0493</strain>
        <tissue evidence="5">Leaf</tissue>
    </source>
</reference>
<organism evidence="5 6">
    <name type="scientific">Escallonia herrerae</name>
    <dbReference type="NCBI Taxonomy" id="1293975"/>
    <lineage>
        <taxon>Eukaryota</taxon>
        <taxon>Viridiplantae</taxon>
        <taxon>Streptophyta</taxon>
        <taxon>Embryophyta</taxon>
        <taxon>Tracheophyta</taxon>
        <taxon>Spermatophyta</taxon>
        <taxon>Magnoliopsida</taxon>
        <taxon>eudicotyledons</taxon>
        <taxon>Gunneridae</taxon>
        <taxon>Pentapetalae</taxon>
        <taxon>asterids</taxon>
        <taxon>campanulids</taxon>
        <taxon>Escalloniales</taxon>
        <taxon>Escalloniaceae</taxon>
        <taxon>Escallonia</taxon>
    </lineage>
</organism>
<feature type="region of interest" description="SAW" evidence="3">
    <location>
        <begin position="5"/>
        <end position="77"/>
    </location>
</feature>
<sequence length="77" mass="8702">MNVIACEGAERIERPETYKQWQVRNLRAGFRQLPLNDEILDMIRIGKVGAKILVAAFFNGHMQTPNAIPAIIQPQSL</sequence>
<dbReference type="Pfam" id="PF03514">
    <property type="entry name" value="GRAS"/>
    <property type="match status" value="1"/>
</dbReference>
<keyword evidence="1" id="KW-0805">Transcription regulation</keyword>
<keyword evidence="6" id="KW-1185">Reference proteome</keyword>
<keyword evidence="2" id="KW-0804">Transcription</keyword>
<evidence type="ECO:0000256" key="3">
    <source>
        <dbReference type="PROSITE-ProRule" id="PRU01191"/>
    </source>
</evidence>
<evidence type="ECO:0000313" key="5">
    <source>
        <dbReference type="EMBL" id="KAK3013585.1"/>
    </source>
</evidence>
<protein>
    <submittedName>
        <fullName evidence="5">Uncharacterized protein</fullName>
    </submittedName>
</protein>
<proteinExistence type="inferred from homology"/>
<accession>A0AA88VR78</accession>
<dbReference type="Proteomes" id="UP001188597">
    <property type="component" value="Unassembled WGS sequence"/>
</dbReference>
<comment type="similarity">
    <text evidence="3">Belongs to the GRAS family.</text>
</comment>
<comment type="caution">
    <text evidence="3">Lacks conserved residue(s) required for the propagation of feature annotation.</text>
</comment>
<evidence type="ECO:0000256" key="1">
    <source>
        <dbReference type="ARBA" id="ARBA00023015"/>
    </source>
</evidence>
<dbReference type="EMBL" id="JAVXUP010001287">
    <property type="protein sequence ID" value="KAK3013585.1"/>
    <property type="molecule type" value="Genomic_DNA"/>
</dbReference>
<evidence type="ECO:0000256" key="2">
    <source>
        <dbReference type="ARBA" id="ARBA00023163"/>
    </source>
</evidence>
<dbReference type="PROSITE" id="PS50985">
    <property type="entry name" value="GRAS"/>
    <property type="match status" value="1"/>
</dbReference>
<dbReference type="EMBL" id="JAVXUP010001933">
    <property type="protein sequence ID" value="KAK3006892.1"/>
    <property type="molecule type" value="Genomic_DNA"/>
</dbReference>